<dbReference type="Gene3D" id="2.120.10.30">
    <property type="entry name" value="TolB, C-terminal domain"/>
    <property type="match status" value="1"/>
</dbReference>
<dbReference type="PANTHER" id="PTHR47572">
    <property type="entry name" value="LIPOPROTEIN-RELATED"/>
    <property type="match status" value="1"/>
</dbReference>
<feature type="domain" description="SMP-30/Gluconolactonase/LRE-like region" evidence="2">
    <location>
        <begin position="29"/>
        <end position="246"/>
    </location>
</feature>
<protein>
    <submittedName>
        <fullName evidence="3">Unannotated protein</fullName>
    </submittedName>
</protein>
<gene>
    <name evidence="3" type="ORF">UFOPK2928_00223</name>
</gene>
<evidence type="ECO:0000259" key="2">
    <source>
        <dbReference type="Pfam" id="PF08450"/>
    </source>
</evidence>
<dbReference type="InterPro" id="IPR013658">
    <property type="entry name" value="SGL"/>
</dbReference>
<dbReference type="InterPro" id="IPR051262">
    <property type="entry name" value="SMP-30/CGR1_Lactonase"/>
</dbReference>
<name>A0A6J6VII0_9ZZZZ</name>
<dbReference type="PANTHER" id="PTHR47572:SF4">
    <property type="entry name" value="LACTONASE DRP35"/>
    <property type="match status" value="1"/>
</dbReference>
<accession>A0A6J6VII0</accession>
<keyword evidence="1" id="KW-0378">Hydrolase</keyword>
<evidence type="ECO:0000313" key="3">
    <source>
        <dbReference type="EMBL" id="CAB4772241.1"/>
    </source>
</evidence>
<dbReference type="AlphaFoldDB" id="A0A6J6VII0"/>
<sequence length="274" mass="29538">MMKIFASDLDHPEGLAWSPSGWLAAGGEAGQVYRINPATGEATEIANTGGFILGMAFDGEENLYLCDMGRNAVLRLDTKTGLISDLTTGKVGRELKSPNFPVFHSDGRLFFSESGDWGARNGSIFCIHPNGEVTLESELAPAFTNGLAIDPTEKYLYVVESENPQISRCAISANSLSAPEVVVKMPMTVPDGLVFTKSGELIICCYRPDAVYIWNGAQLEEIINDWAGITLAAPTNAAFIGQDLDRFITANLAGRYLAELTVPHKGAALKYPSR</sequence>
<reference evidence="3" key="1">
    <citation type="submission" date="2020-05" db="EMBL/GenBank/DDBJ databases">
        <authorList>
            <person name="Chiriac C."/>
            <person name="Salcher M."/>
            <person name="Ghai R."/>
            <person name="Kavagutti S V."/>
        </authorList>
    </citation>
    <scope>NUCLEOTIDE SEQUENCE</scope>
</reference>
<dbReference type="Pfam" id="PF08450">
    <property type="entry name" value="SGL"/>
    <property type="match status" value="1"/>
</dbReference>
<organism evidence="3">
    <name type="scientific">freshwater metagenome</name>
    <dbReference type="NCBI Taxonomy" id="449393"/>
    <lineage>
        <taxon>unclassified sequences</taxon>
        <taxon>metagenomes</taxon>
        <taxon>ecological metagenomes</taxon>
    </lineage>
</organism>
<dbReference type="GO" id="GO:0016787">
    <property type="term" value="F:hydrolase activity"/>
    <property type="evidence" value="ECO:0007669"/>
    <property type="project" value="UniProtKB-KW"/>
</dbReference>
<dbReference type="InterPro" id="IPR011042">
    <property type="entry name" value="6-blade_b-propeller_TolB-like"/>
</dbReference>
<dbReference type="EMBL" id="CAEZZY010000013">
    <property type="protein sequence ID" value="CAB4772241.1"/>
    <property type="molecule type" value="Genomic_DNA"/>
</dbReference>
<proteinExistence type="predicted"/>
<evidence type="ECO:0000256" key="1">
    <source>
        <dbReference type="ARBA" id="ARBA00022801"/>
    </source>
</evidence>
<dbReference type="SUPFAM" id="SSF63829">
    <property type="entry name" value="Calcium-dependent phosphotriesterase"/>
    <property type="match status" value="1"/>
</dbReference>